<dbReference type="PANTHER" id="PTHR46928">
    <property type="entry name" value="MESENCHYME-SPECIFIC CELL SURFACE GLYCOPROTEIN"/>
    <property type="match status" value="1"/>
</dbReference>
<dbReference type="InterPro" id="IPR015943">
    <property type="entry name" value="WD40/YVTN_repeat-like_dom_sf"/>
</dbReference>
<dbReference type="Pfam" id="PF00404">
    <property type="entry name" value="Dockerin_1"/>
    <property type="match status" value="1"/>
</dbReference>
<reference evidence="4" key="1">
    <citation type="submission" date="2021-01" db="EMBL/GenBank/DDBJ databases">
        <authorList>
            <person name="Corre E."/>
            <person name="Pelletier E."/>
            <person name="Niang G."/>
            <person name="Scheremetjew M."/>
            <person name="Finn R."/>
            <person name="Kale V."/>
            <person name="Holt S."/>
            <person name="Cochrane G."/>
            <person name="Meng A."/>
            <person name="Brown T."/>
            <person name="Cohen L."/>
        </authorList>
    </citation>
    <scope>NUCLEOTIDE SEQUENCE</scope>
    <source>
        <strain evidence="4">RCC927</strain>
    </source>
</reference>
<proteinExistence type="predicted"/>
<evidence type="ECO:0000259" key="3">
    <source>
        <dbReference type="PROSITE" id="PS51766"/>
    </source>
</evidence>
<dbReference type="InterPro" id="IPR002105">
    <property type="entry name" value="Dockerin_1_rpt"/>
</dbReference>
<dbReference type="GO" id="GO:0000272">
    <property type="term" value="P:polysaccharide catabolic process"/>
    <property type="evidence" value="ECO:0007669"/>
    <property type="project" value="InterPro"/>
</dbReference>
<feature type="signal peptide" evidence="2">
    <location>
        <begin position="1"/>
        <end position="24"/>
    </location>
</feature>
<protein>
    <recommendedName>
        <fullName evidence="3">Dockerin domain-containing protein</fullName>
    </recommendedName>
</protein>
<accession>A0A7S3C3R6</accession>
<dbReference type="Gene3D" id="2.130.10.10">
    <property type="entry name" value="YVTN repeat-like/Quinoprotein amine dehydrogenase"/>
    <property type="match status" value="1"/>
</dbReference>
<dbReference type="EMBL" id="HBHY01020389">
    <property type="protein sequence ID" value="CAE0150995.1"/>
    <property type="molecule type" value="Transcribed_RNA"/>
</dbReference>
<dbReference type="PROSITE" id="PS51766">
    <property type="entry name" value="DOCKERIN"/>
    <property type="match status" value="1"/>
</dbReference>
<feature type="region of interest" description="Disordered" evidence="1">
    <location>
        <begin position="421"/>
        <end position="446"/>
    </location>
</feature>
<dbReference type="InterPro" id="IPR018247">
    <property type="entry name" value="EF_Hand_1_Ca_BS"/>
</dbReference>
<feature type="chain" id="PRO_5030909135" description="Dockerin domain-containing protein" evidence="2">
    <location>
        <begin position="25"/>
        <end position="695"/>
    </location>
</feature>
<gene>
    <name evidence="4" type="ORF">PSIN1315_LOCUS13044</name>
</gene>
<dbReference type="Pfam" id="PF22494">
    <property type="entry name" value="choice_anch_I"/>
    <property type="match status" value="1"/>
</dbReference>
<dbReference type="Gene3D" id="1.10.1330.10">
    <property type="entry name" value="Dockerin domain"/>
    <property type="match status" value="1"/>
</dbReference>
<evidence type="ECO:0000313" key="4">
    <source>
        <dbReference type="EMBL" id="CAE0150995.1"/>
    </source>
</evidence>
<evidence type="ECO:0000256" key="1">
    <source>
        <dbReference type="SAM" id="MobiDB-lite"/>
    </source>
</evidence>
<dbReference type="InterPro" id="IPR016134">
    <property type="entry name" value="Dockerin_dom"/>
</dbReference>
<evidence type="ECO:0000256" key="2">
    <source>
        <dbReference type="SAM" id="SignalP"/>
    </source>
</evidence>
<dbReference type="GO" id="GO:0004553">
    <property type="term" value="F:hydrolase activity, hydrolyzing O-glycosyl compounds"/>
    <property type="evidence" value="ECO:0007669"/>
    <property type="project" value="InterPro"/>
</dbReference>
<organism evidence="4">
    <name type="scientific">Prasinoderma singulare</name>
    <dbReference type="NCBI Taxonomy" id="676789"/>
    <lineage>
        <taxon>Eukaryota</taxon>
        <taxon>Viridiplantae</taxon>
        <taxon>Prasinodermophyta</taxon>
        <taxon>Prasinodermophyceae</taxon>
        <taxon>Prasinodermales</taxon>
        <taxon>Prasinodermaceae</taxon>
        <taxon>Prasinoderma</taxon>
    </lineage>
</organism>
<dbReference type="SUPFAM" id="SSF63446">
    <property type="entry name" value="Type I dockerin domain"/>
    <property type="match status" value="1"/>
</dbReference>
<keyword evidence="2" id="KW-0732">Signal</keyword>
<dbReference type="AlphaFoldDB" id="A0A7S3C3R6"/>
<dbReference type="SUPFAM" id="SSF63825">
    <property type="entry name" value="YWTD domain"/>
    <property type="match status" value="1"/>
</dbReference>
<name>A0A7S3C3R6_9VIRI</name>
<sequence>MTRLVTAAAALAATALAVAGSATAQLAQLQWVGTYESGIYDEDAAEQVTYDASTRAAYVANANSGEVDVISLVDPTSPVKTRTINVIALAQAADSTFQGDSVQGVEAAGGVVVAAVAAAEDAANGKIVFIDPITGLLLAMADAGVQPEALSINKNLTAVACVNEGSFEYNNGTDPVGGVTIVDIKVTTEPVTSVTIVDDNTYTFDGFTSEELLERGVRLFGPNADNPTTDLEPEGSAFSDDGKTLYVVLQDNNAGAAFDMDARTFTYVDGLAYPTAVMDPSDEDGGINIAGSWGDDVTVTMMSQPDGMAFLSVGGVDYIITANEGSSRDEDDFSEEERLADLTTTCASDEAIRANDKLGRLKVTTAFPAEFDANGNLECSTITTFGSRSFSVFKANPDGLELVYDSGSLFEEKTAALNTEFFNSNDDENNFDDRSDDKGPEPEAATIGKLTSGKTVVFIALERVGGIMVFDVSDPTAPVFNDFLNRRNFGDQNIADQVETGQFTKDSLDVGPESMAFVPAELSPICADMLVVANAISGSTTVYKVVDAATERETDGSCNTATAPASCDKYMTAPALADVSECPASPPACTATDCGGYTSSGCGCDSVVCAIAGDCCPGVNEICTGAILTDGCSPNGSGDVNSDGMINVADITVLQNSVISGIVESPCIESAGDVNGDGAITPEDVAALVESVVSG</sequence>
<dbReference type="InterPro" id="IPR052956">
    <property type="entry name" value="Mesenchyme-surface_protein"/>
</dbReference>
<feature type="compositionally biased region" description="Basic and acidic residues" evidence="1">
    <location>
        <begin position="431"/>
        <end position="441"/>
    </location>
</feature>
<dbReference type="CDD" id="cd14256">
    <property type="entry name" value="Dockerin_I"/>
    <property type="match status" value="1"/>
</dbReference>
<dbReference type="InterPro" id="IPR036439">
    <property type="entry name" value="Dockerin_dom_sf"/>
</dbReference>
<dbReference type="InterPro" id="IPR055188">
    <property type="entry name" value="Choice_anch_I"/>
</dbReference>
<dbReference type="NCBIfam" id="NF038117">
    <property type="entry name" value="choice_anch_I"/>
    <property type="match status" value="1"/>
</dbReference>
<feature type="domain" description="Dockerin" evidence="3">
    <location>
        <begin position="633"/>
        <end position="695"/>
    </location>
</feature>
<dbReference type="PROSITE" id="PS00018">
    <property type="entry name" value="EF_HAND_1"/>
    <property type="match status" value="1"/>
</dbReference>
<dbReference type="PANTHER" id="PTHR46928:SF1">
    <property type="entry name" value="MESENCHYME-SPECIFIC CELL SURFACE GLYCOPROTEIN"/>
    <property type="match status" value="1"/>
</dbReference>